<name>A0A0E0EJ05_9ORYZ</name>
<dbReference type="AlphaFoldDB" id="A0A0E0EJ05"/>
<accession>A0A0E0EJ05</accession>
<dbReference type="Proteomes" id="UP000008021">
    <property type="component" value="Chromosome 8"/>
</dbReference>
<feature type="compositionally biased region" description="Basic and acidic residues" evidence="1">
    <location>
        <begin position="107"/>
        <end position="116"/>
    </location>
</feature>
<evidence type="ECO:0000313" key="3">
    <source>
        <dbReference type="Proteomes" id="UP000008021"/>
    </source>
</evidence>
<reference evidence="2" key="1">
    <citation type="submission" date="2015-04" db="UniProtKB">
        <authorList>
            <consortium name="EnsemblPlants"/>
        </authorList>
    </citation>
    <scope>IDENTIFICATION</scope>
</reference>
<sequence>MSPRRRAGGRSAAGAEEWRAVLGDGRRPCPTPDYGFPSPIPKPRARGFGRAGGTSKWRRHEQATGRHGDATQGSSRRRREGESKGKQKLQFEKTRAKSQTLKRRGKITIESESKRN</sequence>
<dbReference type="EnsemblPlants" id="OMERI08G05790.1">
    <property type="protein sequence ID" value="OMERI08G05790.1"/>
    <property type="gene ID" value="OMERI08G05790"/>
</dbReference>
<protein>
    <submittedName>
        <fullName evidence="2">Uncharacterized protein</fullName>
    </submittedName>
</protein>
<reference evidence="2" key="2">
    <citation type="submission" date="2018-05" db="EMBL/GenBank/DDBJ databases">
        <title>OmerRS3 (Oryza meridionalis Reference Sequence Version 3).</title>
        <authorList>
            <person name="Zhang J."/>
            <person name="Kudrna D."/>
            <person name="Lee S."/>
            <person name="Talag J."/>
            <person name="Welchert J."/>
            <person name="Wing R.A."/>
        </authorList>
    </citation>
    <scope>NUCLEOTIDE SEQUENCE [LARGE SCALE GENOMIC DNA]</scope>
    <source>
        <strain evidence="2">cv. OR44</strain>
    </source>
</reference>
<proteinExistence type="predicted"/>
<feature type="compositionally biased region" description="Basic and acidic residues" evidence="1">
    <location>
        <begin position="60"/>
        <end position="69"/>
    </location>
</feature>
<dbReference type="Gramene" id="OMERI08G05790.1">
    <property type="protein sequence ID" value="OMERI08G05790.1"/>
    <property type="gene ID" value="OMERI08G05790"/>
</dbReference>
<keyword evidence="3" id="KW-1185">Reference proteome</keyword>
<evidence type="ECO:0000313" key="2">
    <source>
        <dbReference type="EnsemblPlants" id="OMERI08G05790.1"/>
    </source>
</evidence>
<organism evidence="2">
    <name type="scientific">Oryza meridionalis</name>
    <dbReference type="NCBI Taxonomy" id="40149"/>
    <lineage>
        <taxon>Eukaryota</taxon>
        <taxon>Viridiplantae</taxon>
        <taxon>Streptophyta</taxon>
        <taxon>Embryophyta</taxon>
        <taxon>Tracheophyta</taxon>
        <taxon>Spermatophyta</taxon>
        <taxon>Magnoliopsida</taxon>
        <taxon>Liliopsida</taxon>
        <taxon>Poales</taxon>
        <taxon>Poaceae</taxon>
        <taxon>BOP clade</taxon>
        <taxon>Oryzoideae</taxon>
        <taxon>Oryzeae</taxon>
        <taxon>Oryzinae</taxon>
        <taxon>Oryza</taxon>
    </lineage>
</organism>
<dbReference type="HOGENOM" id="CLU_2100826_0_0_1"/>
<feature type="region of interest" description="Disordered" evidence="1">
    <location>
        <begin position="1"/>
        <end position="116"/>
    </location>
</feature>
<feature type="compositionally biased region" description="Basic and acidic residues" evidence="1">
    <location>
        <begin position="79"/>
        <end position="95"/>
    </location>
</feature>
<evidence type="ECO:0000256" key="1">
    <source>
        <dbReference type="SAM" id="MobiDB-lite"/>
    </source>
</evidence>
<feature type="compositionally biased region" description="Basic and acidic residues" evidence="1">
    <location>
        <begin position="16"/>
        <end position="27"/>
    </location>
</feature>